<protein>
    <submittedName>
        <fullName evidence="2">HNH endonuclease</fullName>
    </submittedName>
</protein>
<evidence type="ECO:0000313" key="2">
    <source>
        <dbReference type="EMBL" id="GGC37103.1"/>
    </source>
</evidence>
<dbReference type="Pfam" id="PF13391">
    <property type="entry name" value="HNH_2"/>
    <property type="match status" value="1"/>
</dbReference>
<keyword evidence="2" id="KW-0255">Endonuclease</keyword>
<organism evidence="2 3">
    <name type="scientific">Brevibacterium sediminis</name>
    <dbReference type="NCBI Taxonomy" id="1857024"/>
    <lineage>
        <taxon>Bacteria</taxon>
        <taxon>Bacillati</taxon>
        <taxon>Actinomycetota</taxon>
        <taxon>Actinomycetes</taxon>
        <taxon>Micrococcales</taxon>
        <taxon>Brevibacteriaceae</taxon>
        <taxon>Brevibacterium</taxon>
    </lineage>
</organism>
<dbReference type="EMBL" id="BMJG01000005">
    <property type="protein sequence ID" value="GGC37103.1"/>
    <property type="molecule type" value="Genomic_DNA"/>
</dbReference>
<reference evidence="3" key="1">
    <citation type="journal article" date="2019" name="Int. J. Syst. Evol. Microbiol.">
        <title>The Global Catalogue of Microorganisms (GCM) 10K type strain sequencing project: providing services to taxonomists for standard genome sequencing and annotation.</title>
        <authorList>
            <consortium name="The Broad Institute Genomics Platform"/>
            <consortium name="The Broad Institute Genome Sequencing Center for Infectious Disease"/>
            <person name="Wu L."/>
            <person name="Ma J."/>
        </authorList>
    </citation>
    <scope>NUCLEOTIDE SEQUENCE [LARGE SCALE GENOMIC DNA]</scope>
    <source>
        <strain evidence="3">CGMCC 1.15472</strain>
    </source>
</reference>
<accession>A0ABQ1MD97</accession>
<dbReference type="Proteomes" id="UP000632322">
    <property type="component" value="Unassembled WGS sequence"/>
</dbReference>
<feature type="domain" description="HNH nuclease" evidence="1">
    <location>
        <begin position="197"/>
        <end position="246"/>
    </location>
</feature>
<name>A0ABQ1MD97_9MICO</name>
<sequence length="311" mass="35280">MPNGEPGGLRAAAIDWLEMRTDSGREPLTREDLSDFHFAKSETRLIAPMQGIWKPGNYSAALSFRTSYTAPGESPPYEDSTGIDGRFRYKWRGTDPNHPENVGLREALNNRLPLIWFRGVAQSPARYQVIAPVFIVDEEPEHQQFVFVAAEDAQAAFELSDSAHETVARRYLNRMAKARVHQPVFRSMVLSAYENRCTVCMLAHPSLLDAAHIVPDNDERGIASVVNGLAMCKIHHAAFDRYFLGIRPDHVVEIRHDLLEEVDGPMLKHGLQELHGNSLMTVPKSRRQRPERDLLEHKYEQFRNATMNDVA</sequence>
<evidence type="ECO:0000259" key="1">
    <source>
        <dbReference type="Pfam" id="PF13391"/>
    </source>
</evidence>
<comment type="caution">
    <text evidence="2">The sequence shown here is derived from an EMBL/GenBank/DDBJ whole genome shotgun (WGS) entry which is preliminary data.</text>
</comment>
<gene>
    <name evidence="2" type="ORF">GCM10010974_19390</name>
</gene>
<evidence type="ECO:0000313" key="3">
    <source>
        <dbReference type="Proteomes" id="UP000632322"/>
    </source>
</evidence>
<dbReference type="InterPro" id="IPR003615">
    <property type="entry name" value="HNH_nuc"/>
</dbReference>
<keyword evidence="2" id="KW-0540">Nuclease</keyword>
<keyword evidence="2" id="KW-0378">Hydrolase</keyword>
<dbReference type="RefSeq" id="WP_181271382.1">
    <property type="nucleotide sequence ID" value="NZ_BMJG01000005.1"/>
</dbReference>
<keyword evidence="3" id="KW-1185">Reference proteome</keyword>
<proteinExistence type="predicted"/>
<dbReference type="GO" id="GO:0004519">
    <property type="term" value="F:endonuclease activity"/>
    <property type="evidence" value="ECO:0007669"/>
    <property type="project" value="UniProtKB-KW"/>
</dbReference>